<dbReference type="EC" id="2.7.1.4" evidence="11"/>
<dbReference type="FunFam" id="3.30.420.40:FF:000153">
    <property type="entry name" value="Putative fructokinase"/>
    <property type="match status" value="1"/>
</dbReference>
<name>A0A6P8IAI4_ACTTE</name>
<evidence type="ECO:0000256" key="3">
    <source>
        <dbReference type="ARBA" id="ARBA00022679"/>
    </source>
</evidence>
<dbReference type="SUPFAM" id="SSF53067">
    <property type="entry name" value="Actin-like ATPase domain"/>
    <property type="match status" value="1"/>
</dbReference>
<keyword evidence="9" id="KW-0460">Magnesium</keyword>
<keyword evidence="8" id="KW-0067">ATP-binding</keyword>
<comment type="catalytic activity">
    <reaction evidence="12">
        <text>D-fructose + ATP = D-fructose 6-phosphate + ADP + H(+)</text>
        <dbReference type="Rhea" id="RHEA:16125"/>
        <dbReference type="ChEBI" id="CHEBI:15378"/>
        <dbReference type="ChEBI" id="CHEBI:30616"/>
        <dbReference type="ChEBI" id="CHEBI:37721"/>
        <dbReference type="ChEBI" id="CHEBI:61527"/>
        <dbReference type="ChEBI" id="CHEBI:456216"/>
        <dbReference type="EC" id="2.7.1.4"/>
    </reaction>
</comment>
<comment type="cofactor">
    <cofactor evidence="1">
        <name>Mg(2+)</name>
        <dbReference type="ChEBI" id="CHEBI:18420"/>
    </cofactor>
</comment>
<dbReference type="PANTHER" id="PTHR42742">
    <property type="entry name" value="TRANSCRIPTIONAL REPRESSOR MPRA"/>
    <property type="match status" value="1"/>
</dbReference>
<dbReference type="InterPro" id="IPR051804">
    <property type="entry name" value="Carb_Metab_Reg_Kinase/Isom"/>
</dbReference>
<dbReference type="GeneID" id="116297998"/>
<keyword evidence="5" id="KW-0547">Nucleotide-binding</keyword>
<evidence type="ECO:0000256" key="8">
    <source>
        <dbReference type="ARBA" id="ARBA00022840"/>
    </source>
</evidence>
<keyword evidence="13" id="KW-1185">Reference proteome</keyword>
<keyword evidence="4" id="KW-0479">Metal-binding</keyword>
<evidence type="ECO:0000256" key="4">
    <source>
        <dbReference type="ARBA" id="ARBA00022723"/>
    </source>
</evidence>
<dbReference type="FunFam" id="3.30.420.40:FF:000136">
    <property type="entry name" value="Putative fructokinase"/>
    <property type="match status" value="1"/>
</dbReference>
<dbReference type="GO" id="GO:0008865">
    <property type="term" value="F:fructokinase activity"/>
    <property type="evidence" value="ECO:0007669"/>
    <property type="project" value="UniProtKB-EC"/>
</dbReference>
<accession>A0A6P8IAI4</accession>
<dbReference type="PANTHER" id="PTHR42742:SF3">
    <property type="entry name" value="FRUCTOKINASE"/>
    <property type="match status" value="1"/>
</dbReference>
<evidence type="ECO:0000256" key="1">
    <source>
        <dbReference type="ARBA" id="ARBA00001946"/>
    </source>
</evidence>
<evidence type="ECO:0000313" key="13">
    <source>
        <dbReference type="Proteomes" id="UP000515163"/>
    </source>
</evidence>
<dbReference type="OrthoDB" id="10260668at2759"/>
<evidence type="ECO:0000256" key="9">
    <source>
        <dbReference type="ARBA" id="ARBA00022842"/>
    </source>
</evidence>
<proteinExistence type="inferred from homology"/>
<evidence type="ECO:0000256" key="2">
    <source>
        <dbReference type="ARBA" id="ARBA00006479"/>
    </source>
</evidence>
<dbReference type="AlphaFoldDB" id="A0A6P8IAI4"/>
<dbReference type="GO" id="GO:0046872">
    <property type="term" value="F:metal ion binding"/>
    <property type="evidence" value="ECO:0007669"/>
    <property type="project" value="UniProtKB-KW"/>
</dbReference>
<dbReference type="InterPro" id="IPR000600">
    <property type="entry name" value="ROK"/>
</dbReference>
<evidence type="ECO:0000256" key="5">
    <source>
        <dbReference type="ARBA" id="ARBA00022741"/>
    </source>
</evidence>
<keyword evidence="3" id="KW-0808">Transferase</keyword>
<dbReference type="CDD" id="cd24067">
    <property type="entry name" value="ASKHA_NBD_ROK_BsFRK-like"/>
    <property type="match status" value="1"/>
</dbReference>
<evidence type="ECO:0000256" key="10">
    <source>
        <dbReference type="ARBA" id="ARBA00023277"/>
    </source>
</evidence>
<dbReference type="PROSITE" id="PS01125">
    <property type="entry name" value="ROK"/>
    <property type="match status" value="1"/>
</dbReference>
<evidence type="ECO:0000313" key="14">
    <source>
        <dbReference type="RefSeq" id="XP_031562232.1"/>
    </source>
</evidence>
<dbReference type="InterPro" id="IPR049874">
    <property type="entry name" value="ROK_cs"/>
</dbReference>
<sequence>MSSSSYIAGIELGGTTCIAAIAKESSPTTIIDRVEVRTTTKEETFSALANFLKEKLSLLNIKAFSAVGIASFGPVDLNKSSKTFGFITSTPKERWGYVDVVGFFKKELEENTPIVFETDVNAPAIAEVAHEMTKNDYNGEFPTLVYITVGTGVGVGININGQPVHGLLHPEGGHMVVPKKPGDDYQGCCNYKHYCCVEGMIDSQAIAERTNTNQIQLDKIADSDAVWDTVGYYLGSLCLNITYLVSPHVIVLGGGIMKRTILYDKTRHWFKELMKGYLDVEKFKTTKGLENYIRKSVYGNDAGIISALEISKRICLRNK</sequence>
<evidence type="ECO:0000256" key="6">
    <source>
        <dbReference type="ARBA" id="ARBA00022777"/>
    </source>
</evidence>
<dbReference type="Pfam" id="PF00480">
    <property type="entry name" value="ROK"/>
    <property type="match status" value="1"/>
</dbReference>
<protein>
    <recommendedName>
        <fullName evidence="11">fructokinase</fullName>
        <ecNumber evidence="11">2.7.1.4</ecNumber>
    </recommendedName>
</protein>
<keyword evidence="10" id="KW-0119">Carbohydrate metabolism</keyword>
<evidence type="ECO:0000256" key="7">
    <source>
        <dbReference type="ARBA" id="ARBA00022833"/>
    </source>
</evidence>
<dbReference type="InParanoid" id="A0A6P8IAI4"/>
<dbReference type="KEGG" id="aten:116297998"/>
<organism evidence="13 14">
    <name type="scientific">Actinia tenebrosa</name>
    <name type="common">Australian red waratah sea anemone</name>
    <dbReference type="NCBI Taxonomy" id="6105"/>
    <lineage>
        <taxon>Eukaryota</taxon>
        <taxon>Metazoa</taxon>
        <taxon>Cnidaria</taxon>
        <taxon>Anthozoa</taxon>
        <taxon>Hexacorallia</taxon>
        <taxon>Actiniaria</taxon>
        <taxon>Actiniidae</taxon>
        <taxon>Actinia</taxon>
    </lineage>
</organism>
<dbReference type="Gene3D" id="3.30.420.40">
    <property type="match status" value="2"/>
</dbReference>
<reference evidence="14" key="1">
    <citation type="submission" date="2025-08" db="UniProtKB">
        <authorList>
            <consortium name="RefSeq"/>
        </authorList>
    </citation>
    <scope>IDENTIFICATION</scope>
    <source>
        <tissue evidence="14">Tentacle</tissue>
    </source>
</reference>
<dbReference type="RefSeq" id="XP_031562232.1">
    <property type="nucleotide sequence ID" value="XM_031706372.1"/>
</dbReference>
<gene>
    <name evidence="14" type="primary">LOC116297998</name>
</gene>
<evidence type="ECO:0000256" key="11">
    <source>
        <dbReference type="ARBA" id="ARBA00038887"/>
    </source>
</evidence>
<evidence type="ECO:0000256" key="12">
    <source>
        <dbReference type="ARBA" id="ARBA00048451"/>
    </source>
</evidence>
<dbReference type="GO" id="GO:0005524">
    <property type="term" value="F:ATP binding"/>
    <property type="evidence" value="ECO:0007669"/>
    <property type="project" value="UniProtKB-KW"/>
</dbReference>
<dbReference type="InterPro" id="IPR043129">
    <property type="entry name" value="ATPase_NBD"/>
</dbReference>
<keyword evidence="6" id="KW-0418">Kinase</keyword>
<keyword evidence="7" id="KW-0862">Zinc</keyword>
<comment type="similarity">
    <text evidence="2">Belongs to the ROK (NagC/XylR) family.</text>
</comment>
<dbReference type="Proteomes" id="UP000515163">
    <property type="component" value="Unplaced"/>
</dbReference>